<dbReference type="InterPro" id="IPR032095">
    <property type="entry name" value="Sacchrp_dh-like_C"/>
</dbReference>
<accession>A0A444JDK0</accession>
<reference evidence="2 3" key="1">
    <citation type="submission" date="2017-01" db="EMBL/GenBank/DDBJ databases">
        <title>The cable genome- insights into the physiology and evolution of filamentous bacteria capable of sulfide oxidation via long distance electron transfer.</title>
        <authorList>
            <person name="Schreiber L."/>
            <person name="Bjerg J.T."/>
            <person name="Boggild A."/>
            <person name="Van De Vossenberg J."/>
            <person name="Meysman F."/>
            <person name="Nielsen L.P."/>
            <person name="Schramm A."/>
            <person name="Kjeldsen K.U."/>
        </authorList>
    </citation>
    <scope>NUCLEOTIDE SEQUENCE [LARGE SCALE GENOMIC DNA]</scope>
    <source>
        <strain evidence="2">A5</strain>
    </source>
</reference>
<organism evidence="2 3">
    <name type="scientific">Candidatus Electrothrix marina</name>
    <dbReference type="NCBI Taxonomy" id="1859130"/>
    <lineage>
        <taxon>Bacteria</taxon>
        <taxon>Pseudomonadati</taxon>
        <taxon>Thermodesulfobacteriota</taxon>
        <taxon>Desulfobulbia</taxon>
        <taxon>Desulfobulbales</taxon>
        <taxon>Desulfobulbaceae</taxon>
        <taxon>Candidatus Electrothrix</taxon>
    </lineage>
</organism>
<keyword evidence="3" id="KW-1185">Reference proteome</keyword>
<gene>
    <name evidence="2" type="ORF">VU01_12144</name>
</gene>
<sequence>LKACLPDPASLAPGYTGKTCIGNLIKGKKDGREKKIFIYNICDHEQCYKDVESQAISYTAGVPPVATALLIADGRWDVQAMKNVEELDPDPFLELLGTMGLPTETQTLIS</sequence>
<protein>
    <submittedName>
        <fullName evidence="2">Saccharopine dehydrogenase C-terminal domain-containing protein</fullName>
    </submittedName>
</protein>
<dbReference type="Proteomes" id="UP000288892">
    <property type="component" value="Unassembled WGS sequence"/>
</dbReference>
<dbReference type="Gene3D" id="3.30.360.10">
    <property type="entry name" value="Dihydrodipicolinate Reductase, domain 2"/>
    <property type="match status" value="1"/>
</dbReference>
<comment type="caution">
    <text evidence="2">The sequence shown here is derived from an EMBL/GenBank/DDBJ whole genome shotgun (WGS) entry which is preliminary data.</text>
</comment>
<feature type="domain" description="Saccharopine dehydrogenase-like C-terminal" evidence="1">
    <location>
        <begin position="1"/>
        <end position="100"/>
    </location>
</feature>
<evidence type="ECO:0000259" key="1">
    <source>
        <dbReference type="Pfam" id="PF16653"/>
    </source>
</evidence>
<evidence type="ECO:0000313" key="3">
    <source>
        <dbReference type="Proteomes" id="UP000288892"/>
    </source>
</evidence>
<feature type="non-terminal residue" evidence="2">
    <location>
        <position position="1"/>
    </location>
</feature>
<dbReference type="Gene3D" id="3.40.50.720">
    <property type="entry name" value="NAD(P)-binding Rossmann-like Domain"/>
    <property type="match status" value="1"/>
</dbReference>
<name>A0A444JDK0_9BACT</name>
<dbReference type="EMBL" id="MTKS01000214">
    <property type="protein sequence ID" value="RWX51088.1"/>
    <property type="molecule type" value="Genomic_DNA"/>
</dbReference>
<dbReference type="Pfam" id="PF16653">
    <property type="entry name" value="Sacchrp_dh_C"/>
    <property type="match status" value="1"/>
</dbReference>
<proteinExistence type="predicted"/>
<evidence type="ECO:0000313" key="2">
    <source>
        <dbReference type="EMBL" id="RWX51088.1"/>
    </source>
</evidence>
<dbReference type="AlphaFoldDB" id="A0A444JDK0"/>